<evidence type="ECO:0000256" key="1">
    <source>
        <dbReference type="ARBA" id="ARBA00009113"/>
    </source>
</evidence>
<dbReference type="Pfam" id="PF10630">
    <property type="entry name" value="DUF2476"/>
    <property type="match status" value="1"/>
</dbReference>
<feature type="compositionally biased region" description="Low complexity" evidence="2">
    <location>
        <begin position="39"/>
        <end position="54"/>
    </location>
</feature>
<protein>
    <submittedName>
        <fullName evidence="3">Uncharacterized protein</fullName>
    </submittedName>
</protein>
<evidence type="ECO:0000313" key="4">
    <source>
        <dbReference type="Proteomes" id="UP001266305"/>
    </source>
</evidence>
<feature type="compositionally biased region" description="Pro residues" evidence="2">
    <location>
        <begin position="70"/>
        <end position="81"/>
    </location>
</feature>
<gene>
    <name evidence="3" type="ORF">P7K49_033186</name>
</gene>
<evidence type="ECO:0000256" key="2">
    <source>
        <dbReference type="SAM" id="MobiDB-lite"/>
    </source>
</evidence>
<dbReference type="InterPro" id="IPR018903">
    <property type="entry name" value="PRR23"/>
</dbReference>
<comment type="caution">
    <text evidence="3">The sequence shown here is derived from an EMBL/GenBank/DDBJ whole genome shotgun (WGS) entry which is preliminary data.</text>
</comment>
<dbReference type="Proteomes" id="UP001266305">
    <property type="component" value="Unassembled WGS sequence"/>
</dbReference>
<dbReference type="PANTHER" id="PTHR31813:SF3">
    <property type="entry name" value="PROLINE-RICH PROTEIN 23D1-RELATED"/>
    <property type="match status" value="1"/>
</dbReference>
<dbReference type="PANTHER" id="PTHR31813">
    <property type="entry name" value="PROLINE-RICH PROTEIN 23B"/>
    <property type="match status" value="1"/>
</dbReference>
<evidence type="ECO:0000313" key="3">
    <source>
        <dbReference type="EMBL" id="KAK2087279.1"/>
    </source>
</evidence>
<sequence>MKGSRRPRSPSDSCTGSRSDHAGASREAQEVDGDENKNSWESGQIGSSSSSTQSNAPKRQKVEELGPQPGAEPAPVQPGPHHPGQLPLELLQGPQLPQRKVIIVVLEPGIVLRLRLGEEVLVLDPEGALQFSLLNVLLLVVPEQAFMSLKALSYLAQAHWLLLGSAETVWQIDIENASVRVEREECECAVPSVEEGEAPQAFLPTMGPPSNLVHGINPPSQHILYLKAYYGAPVPQGSSQMPKPGPLRQALLEELQLDLHVLEFSPSQGPRIYHRVLRRPKCTARRRLF</sequence>
<proteinExistence type="inferred from homology"/>
<organism evidence="3 4">
    <name type="scientific">Saguinus oedipus</name>
    <name type="common">Cotton-top tamarin</name>
    <name type="synonym">Oedipomidas oedipus</name>
    <dbReference type="NCBI Taxonomy" id="9490"/>
    <lineage>
        <taxon>Eukaryota</taxon>
        <taxon>Metazoa</taxon>
        <taxon>Chordata</taxon>
        <taxon>Craniata</taxon>
        <taxon>Vertebrata</taxon>
        <taxon>Euteleostomi</taxon>
        <taxon>Mammalia</taxon>
        <taxon>Eutheria</taxon>
        <taxon>Euarchontoglires</taxon>
        <taxon>Primates</taxon>
        <taxon>Haplorrhini</taxon>
        <taxon>Platyrrhini</taxon>
        <taxon>Cebidae</taxon>
        <taxon>Callitrichinae</taxon>
        <taxon>Saguinus</taxon>
    </lineage>
</organism>
<name>A0ABQ9TRK3_SAGOE</name>
<comment type="similarity">
    <text evidence="1">Belongs to the PRR23 family.</text>
</comment>
<dbReference type="EMBL" id="JASSZA010000019">
    <property type="protein sequence ID" value="KAK2087279.1"/>
    <property type="molecule type" value="Genomic_DNA"/>
</dbReference>
<keyword evidence="4" id="KW-1185">Reference proteome</keyword>
<reference evidence="3 4" key="1">
    <citation type="submission" date="2023-05" db="EMBL/GenBank/DDBJ databases">
        <title>B98-5 Cell Line De Novo Hybrid Assembly: An Optical Mapping Approach.</title>
        <authorList>
            <person name="Kananen K."/>
            <person name="Auerbach J.A."/>
            <person name="Kautto E."/>
            <person name="Blachly J.S."/>
        </authorList>
    </citation>
    <scope>NUCLEOTIDE SEQUENCE [LARGE SCALE GENOMIC DNA]</scope>
    <source>
        <strain evidence="3">B95-8</strain>
        <tissue evidence="3">Cell line</tissue>
    </source>
</reference>
<accession>A0ABQ9TRK3</accession>
<feature type="region of interest" description="Disordered" evidence="2">
    <location>
        <begin position="1"/>
        <end position="89"/>
    </location>
</feature>
<feature type="compositionally biased region" description="Basic and acidic residues" evidence="2">
    <location>
        <begin position="18"/>
        <end position="38"/>
    </location>
</feature>